<dbReference type="NCBIfam" id="TIGR01404">
    <property type="entry name" value="FlhB_rel_III"/>
    <property type="match status" value="1"/>
</dbReference>
<dbReference type="GO" id="GO:0005886">
    <property type="term" value="C:plasma membrane"/>
    <property type="evidence" value="ECO:0007669"/>
    <property type="project" value="UniProtKB-SubCell"/>
</dbReference>
<keyword evidence="5 9" id="KW-1133">Transmembrane helix</keyword>
<feature type="transmembrane region" description="Helical" evidence="9">
    <location>
        <begin position="135"/>
        <end position="153"/>
    </location>
</feature>
<feature type="transmembrane region" description="Helical" evidence="9">
    <location>
        <begin position="29"/>
        <end position="48"/>
    </location>
</feature>
<keyword evidence="6" id="KW-0843">Virulence</keyword>
<dbReference type="GO" id="GO:0009306">
    <property type="term" value="P:protein secretion"/>
    <property type="evidence" value="ECO:0007669"/>
    <property type="project" value="InterPro"/>
</dbReference>
<sequence>MSSNKTEKPTPKKIRDAAKEGQTFKSKDLIATCLTLIGLESLLLTISLDELKYVLRVASESHFTLSAHSYALMCLTLGAKILIPVLMMGIVATVLPGLIQTGAKLALKALKIKFDSLNPVKGIKKIFNIRTVKEFVKALLFLIAFWITATLFWDENKKEIISLIYADANSEFAIWGKLLHSLLMFFLGSIIIIVMLDCIAEFFIHLKGLKMDKKEVRQEDKELNGNPEIKSKRRELHHEMLSEEMRSTIKKSNAVIVNPTHIAVGIYLNKDVTFIPFISLIETNATALAVKRYAKSVGTPVIEDIALARKIYATHSVNHFINIECFKPVMDILIWLQSVEMEWIESMLSKPVQPDSSDEPVTVEQESSSELQRHPVELACSKPIETGPATVNDSSEKERRS</sequence>
<evidence type="ECO:0000256" key="3">
    <source>
        <dbReference type="ARBA" id="ARBA00022475"/>
    </source>
</evidence>
<comment type="subcellular location">
    <subcellularLocation>
        <location evidence="1">Cell membrane</location>
        <topology evidence="1">Multi-pass membrane protein</topology>
    </subcellularLocation>
</comment>
<accession>A0AAU7U3J8</accession>
<keyword evidence="10" id="KW-0614">Plasmid</keyword>
<dbReference type="InterPro" id="IPR006307">
    <property type="entry name" value="BsaZ-like"/>
</dbReference>
<evidence type="ECO:0000256" key="1">
    <source>
        <dbReference type="ARBA" id="ARBA00004651"/>
    </source>
</evidence>
<evidence type="ECO:0000256" key="9">
    <source>
        <dbReference type="SAM" id="Phobius"/>
    </source>
</evidence>
<dbReference type="SUPFAM" id="SSF160544">
    <property type="entry name" value="EscU C-terminal domain-like"/>
    <property type="match status" value="1"/>
</dbReference>
<comment type="similarity">
    <text evidence="2">Belongs to the type III secretion exporter family.</text>
</comment>
<name>A0AAU7U3J8_9GAMM</name>
<feature type="region of interest" description="Disordered" evidence="8">
    <location>
        <begin position="350"/>
        <end position="401"/>
    </location>
</feature>
<reference evidence="10" key="1">
    <citation type="submission" date="2024-06" db="EMBL/GenBank/DDBJ databases">
        <title>Multiomics insights into the TNT degradation mechanism by Pantoea sp. BJ2 isolated from an ammunition destruction site.</title>
        <authorList>
            <person name="Luo J."/>
        </authorList>
    </citation>
    <scope>NUCLEOTIDE SEQUENCE</scope>
    <source>
        <strain evidence="10">BJ2</strain>
        <plasmid evidence="10">plasmindB</plasmid>
    </source>
</reference>
<organism evidence="10">
    <name type="scientific">Pantoea sp. BJ2</name>
    <dbReference type="NCBI Taxonomy" id="3141322"/>
    <lineage>
        <taxon>Bacteria</taxon>
        <taxon>Pseudomonadati</taxon>
        <taxon>Pseudomonadota</taxon>
        <taxon>Gammaproteobacteria</taxon>
        <taxon>Enterobacterales</taxon>
        <taxon>Erwiniaceae</taxon>
        <taxon>Pantoea</taxon>
    </lineage>
</organism>
<evidence type="ECO:0000313" key="10">
    <source>
        <dbReference type="EMBL" id="XBV47570.1"/>
    </source>
</evidence>
<evidence type="ECO:0000256" key="7">
    <source>
        <dbReference type="ARBA" id="ARBA00023136"/>
    </source>
</evidence>
<evidence type="ECO:0000256" key="4">
    <source>
        <dbReference type="ARBA" id="ARBA00022692"/>
    </source>
</evidence>
<dbReference type="EMBL" id="CP158294">
    <property type="protein sequence ID" value="XBV47570.1"/>
    <property type="molecule type" value="Genomic_DNA"/>
</dbReference>
<evidence type="ECO:0000256" key="5">
    <source>
        <dbReference type="ARBA" id="ARBA00022989"/>
    </source>
</evidence>
<evidence type="ECO:0000256" key="6">
    <source>
        <dbReference type="ARBA" id="ARBA00023026"/>
    </source>
</evidence>
<geneLocation type="plasmid" evidence="10">
    <name>plasmindB</name>
</geneLocation>
<dbReference type="Pfam" id="PF01312">
    <property type="entry name" value="Bac_export_2"/>
    <property type="match status" value="1"/>
</dbReference>
<proteinExistence type="inferred from homology"/>
<dbReference type="Gene3D" id="3.40.1690.10">
    <property type="entry name" value="secretion proteins EscU"/>
    <property type="match status" value="1"/>
</dbReference>
<keyword evidence="4 9" id="KW-0812">Transmembrane</keyword>
<dbReference type="InterPro" id="IPR029025">
    <property type="entry name" value="T3SS_substrate_exporter_C"/>
</dbReference>
<dbReference type="InterPro" id="IPR006135">
    <property type="entry name" value="T3SS_substrate_exporter"/>
</dbReference>
<dbReference type="Gene3D" id="6.10.250.2080">
    <property type="match status" value="1"/>
</dbReference>
<protein>
    <submittedName>
        <fullName evidence="10">EscU/YscU/HrcU family type III secretion system export apparatus switch protein</fullName>
    </submittedName>
</protein>
<keyword evidence="3" id="KW-1003">Cell membrane</keyword>
<dbReference type="AlphaFoldDB" id="A0AAU7U3J8"/>
<feature type="transmembrane region" description="Helical" evidence="9">
    <location>
        <begin position="182"/>
        <end position="204"/>
    </location>
</feature>
<dbReference type="PRINTS" id="PR00950">
    <property type="entry name" value="TYPE3IMSPROT"/>
</dbReference>
<dbReference type="RefSeq" id="WP_350262614.1">
    <property type="nucleotide sequence ID" value="NZ_CP158294.1"/>
</dbReference>
<dbReference type="PANTHER" id="PTHR30531">
    <property type="entry name" value="FLAGELLAR BIOSYNTHETIC PROTEIN FLHB"/>
    <property type="match status" value="1"/>
</dbReference>
<feature type="transmembrane region" description="Helical" evidence="9">
    <location>
        <begin position="68"/>
        <end position="95"/>
    </location>
</feature>
<gene>
    <name evidence="10" type="ORF">AAF463_24945</name>
</gene>
<evidence type="ECO:0000256" key="8">
    <source>
        <dbReference type="SAM" id="MobiDB-lite"/>
    </source>
</evidence>
<dbReference type="NCBIfam" id="NF006017">
    <property type="entry name" value="PRK08156.1"/>
    <property type="match status" value="1"/>
</dbReference>
<evidence type="ECO:0000256" key="2">
    <source>
        <dbReference type="ARBA" id="ARBA00010690"/>
    </source>
</evidence>
<dbReference type="PANTHER" id="PTHR30531:SF14">
    <property type="entry name" value="SURFACE PRESENTATION OF ANTIGENS PROTEIN SPAS"/>
    <property type="match status" value="1"/>
</dbReference>
<keyword evidence="7 9" id="KW-0472">Membrane</keyword>